<dbReference type="UniPathway" id="UPA00143"/>
<dbReference type="GO" id="GO:0005737">
    <property type="term" value="C:cytoplasm"/>
    <property type="evidence" value="ECO:0007669"/>
    <property type="project" value="TreeGrafter"/>
</dbReference>
<keyword evidence="1" id="KW-0479">Metal-binding</keyword>
<evidence type="ECO:0000313" key="3">
    <source>
        <dbReference type="Proteomes" id="UP000663868"/>
    </source>
</evidence>
<keyword evidence="1" id="KW-0863">Zinc-finger</keyword>
<comment type="catalytic activity">
    <reaction evidence="1">
        <text>S-ubiquitinyl-[E2 ubiquitin-conjugating enzyme]-L-cysteine + [acceptor protein]-L-lysine = [E2 ubiquitin-conjugating enzyme]-L-cysteine + N(6)-ubiquitinyl-[acceptor protein]-L-lysine.</text>
        <dbReference type="EC" id="2.3.2.27"/>
    </reaction>
</comment>
<evidence type="ECO:0000256" key="1">
    <source>
        <dbReference type="RuleBase" id="RU366018"/>
    </source>
</evidence>
<dbReference type="EMBL" id="CAJOBB010016403">
    <property type="protein sequence ID" value="CAF4328155.1"/>
    <property type="molecule type" value="Genomic_DNA"/>
</dbReference>
<proteinExistence type="inferred from homology"/>
<reference evidence="2" key="1">
    <citation type="submission" date="2021-02" db="EMBL/GenBank/DDBJ databases">
        <authorList>
            <person name="Nowell W R."/>
        </authorList>
    </citation>
    <scope>NUCLEOTIDE SEQUENCE</scope>
</reference>
<evidence type="ECO:0000313" key="2">
    <source>
        <dbReference type="EMBL" id="CAF4328155.1"/>
    </source>
</evidence>
<comment type="pathway">
    <text evidence="1">Protein modification; protein ubiquitination.</text>
</comment>
<feature type="non-terminal residue" evidence="2">
    <location>
        <position position="1"/>
    </location>
</feature>
<dbReference type="AlphaFoldDB" id="A0A820JRA3"/>
<accession>A0A820JRA3</accession>
<keyword evidence="1" id="KW-0808">Transferase</keyword>
<dbReference type="GO" id="GO:0016567">
    <property type="term" value="P:protein ubiquitination"/>
    <property type="evidence" value="ECO:0007669"/>
    <property type="project" value="UniProtKB-UniRule"/>
</dbReference>
<dbReference type="GO" id="GO:0071596">
    <property type="term" value="P:ubiquitin-dependent protein catabolic process via the N-end rule pathway"/>
    <property type="evidence" value="ECO:0007669"/>
    <property type="project" value="UniProtKB-UniRule"/>
</dbReference>
<keyword evidence="1" id="KW-0862">Zinc</keyword>
<dbReference type="GO" id="GO:0061630">
    <property type="term" value="F:ubiquitin protein ligase activity"/>
    <property type="evidence" value="ECO:0007669"/>
    <property type="project" value="UniProtKB-UniRule"/>
</dbReference>
<dbReference type="PANTHER" id="PTHR21497:SF24">
    <property type="entry name" value="E3 UBIQUITIN-PROTEIN LIGASE UBR1"/>
    <property type="match status" value="1"/>
</dbReference>
<dbReference type="EC" id="2.3.2.27" evidence="1"/>
<dbReference type="GO" id="GO:0000151">
    <property type="term" value="C:ubiquitin ligase complex"/>
    <property type="evidence" value="ECO:0007669"/>
    <property type="project" value="TreeGrafter"/>
</dbReference>
<gene>
    <name evidence="2" type="ORF">KXQ929_LOCUS47017</name>
</gene>
<sequence length="100" mass="11770">MINDGTKLFLKIFYLALHVHIQKYTDTVTTFDNLCEKLKFQPCFVYEESLRIQVLCAQHEAGLWKRNGHSLSNQIYYYSNVKCRKEMYDRDILALQVGAS</sequence>
<comment type="caution">
    <text evidence="2">The sequence shown here is derived from an EMBL/GenBank/DDBJ whole genome shotgun (WGS) entry which is preliminary data.</text>
</comment>
<organism evidence="2 3">
    <name type="scientific">Adineta steineri</name>
    <dbReference type="NCBI Taxonomy" id="433720"/>
    <lineage>
        <taxon>Eukaryota</taxon>
        <taxon>Metazoa</taxon>
        <taxon>Spiralia</taxon>
        <taxon>Gnathifera</taxon>
        <taxon>Rotifera</taxon>
        <taxon>Eurotatoria</taxon>
        <taxon>Bdelloidea</taxon>
        <taxon>Adinetida</taxon>
        <taxon>Adinetidae</taxon>
        <taxon>Adineta</taxon>
    </lineage>
</organism>
<dbReference type="PANTHER" id="PTHR21497">
    <property type="entry name" value="UBIQUITIN LIGASE E3 ALPHA-RELATED"/>
    <property type="match status" value="1"/>
</dbReference>
<name>A0A820JRA3_9BILA</name>
<dbReference type="GO" id="GO:0008270">
    <property type="term" value="F:zinc ion binding"/>
    <property type="evidence" value="ECO:0007669"/>
    <property type="project" value="UniProtKB-UniRule"/>
</dbReference>
<dbReference type="Proteomes" id="UP000663868">
    <property type="component" value="Unassembled WGS sequence"/>
</dbReference>
<comment type="similarity">
    <text evidence="1">Belongs to the E3 ubiquitin-protein ligase UBR1-like family.</text>
</comment>
<comment type="function">
    <text evidence="1">Ubiquitin ligase protein which is a component of the N-end rule pathway. Recognizes and binds to proteins bearing specific N-terminal residues that are destabilizing according to the N-end rule, leading to their ubiquitination and subsequent degradation.</text>
</comment>
<keyword evidence="1" id="KW-0833">Ubl conjugation pathway</keyword>
<dbReference type="InterPro" id="IPR039164">
    <property type="entry name" value="UBR1-like"/>
</dbReference>
<protein>
    <recommendedName>
        <fullName evidence="1">E3 ubiquitin-protein ligase</fullName>
        <ecNumber evidence="1">2.3.2.27</ecNumber>
    </recommendedName>
</protein>